<accession>A0A183MHE6</accession>
<reference evidence="1 2" key="1">
    <citation type="submission" date="2018-11" db="EMBL/GenBank/DDBJ databases">
        <authorList>
            <consortium name="Pathogen Informatics"/>
        </authorList>
    </citation>
    <scope>NUCLEOTIDE SEQUENCE [LARGE SCALE GENOMIC DNA]</scope>
    <source>
        <strain evidence="1 2">Zambia</strain>
    </source>
</reference>
<gene>
    <name evidence="1" type="ORF">SMRZ_LOCUS15471</name>
</gene>
<name>A0A183MHE6_9TREM</name>
<keyword evidence="2" id="KW-1185">Reference proteome</keyword>
<evidence type="ECO:0000313" key="2">
    <source>
        <dbReference type="Proteomes" id="UP000277204"/>
    </source>
</evidence>
<dbReference type="Proteomes" id="UP000277204">
    <property type="component" value="Unassembled WGS sequence"/>
</dbReference>
<dbReference type="EMBL" id="UZAI01016940">
    <property type="protein sequence ID" value="VDP18377.1"/>
    <property type="molecule type" value="Genomic_DNA"/>
</dbReference>
<proteinExistence type="predicted"/>
<evidence type="ECO:0000313" key="1">
    <source>
        <dbReference type="EMBL" id="VDP18377.1"/>
    </source>
</evidence>
<organism evidence="1 2">
    <name type="scientific">Schistosoma margrebowiei</name>
    <dbReference type="NCBI Taxonomy" id="48269"/>
    <lineage>
        <taxon>Eukaryota</taxon>
        <taxon>Metazoa</taxon>
        <taxon>Spiralia</taxon>
        <taxon>Lophotrochozoa</taxon>
        <taxon>Platyhelminthes</taxon>
        <taxon>Trematoda</taxon>
        <taxon>Digenea</taxon>
        <taxon>Strigeidida</taxon>
        <taxon>Schistosomatoidea</taxon>
        <taxon>Schistosomatidae</taxon>
        <taxon>Schistosoma</taxon>
    </lineage>
</organism>
<sequence length="55" mass="6139">MHRINLVLLDVSASDICTGHNNSNDSISCRQPAPAAQRKWKHESQSLTRQEILAP</sequence>
<dbReference type="AlphaFoldDB" id="A0A183MHE6"/>
<protein>
    <submittedName>
        <fullName evidence="1">Uncharacterized protein</fullName>
    </submittedName>
</protein>